<feature type="compositionally biased region" description="Gly residues" evidence="1">
    <location>
        <begin position="459"/>
        <end position="470"/>
    </location>
</feature>
<sequence>MLPCPNKPKHQVLEVCRLVAKRVSVMGGYSTEQLVSLIEALASRCRGDADEGPAAREVAGRLVEAALGRGWGLPGSRLASAGDSRVPPDVPRLLPRLLPALAALEYEEQDAWETATRLMQSQLPSYSGTQLALLVQALADVGGPVQRRQLEHPAMTLRLQALAQEAALPGDVAAAVLLGLCESGSLLPIEALAALLSRALRDPGLAPVAWVQLLRSVSRYCERFSDGATEVMALLCRIQEGLVEELVQGATQALHKAPLPPHSLTDAALSFCRLRYHQPAFLEMLATRATQGLKAGELANRDVTTALYACATFGHRSPAVTELFAAAAASMGRRLGALSPAALARLAWSFAVGGGCGLLPHQERPPRNSPAETVEHFMRELAKTLRERQQELVASREACGLLEFALRIWSTSPHHQHLVDKQLLRAVLAGMRPPPASARPQQQPSGGAGEVPVLQRPGTAGGGGGGGGGPLVLQRPGGVGGGSGGGGSGGGGGGGWGAKGSSSVSELQKEVYRHLAQLGYPTQMEATEGLWSVDIRLKVGSVRVALEVDGPSHYTTSQPPLRLGATVARDACLAHLGLRVVSLNYLEYRSWPPEGRQRALRRVVEAAAAADADAGPAATAGPGTAGAGRKVKLKRGQS</sequence>
<organism evidence="2 3">
    <name type="scientific">Gonium pectorale</name>
    <name type="common">Green alga</name>
    <dbReference type="NCBI Taxonomy" id="33097"/>
    <lineage>
        <taxon>Eukaryota</taxon>
        <taxon>Viridiplantae</taxon>
        <taxon>Chlorophyta</taxon>
        <taxon>core chlorophytes</taxon>
        <taxon>Chlorophyceae</taxon>
        <taxon>CS clade</taxon>
        <taxon>Chlamydomonadales</taxon>
        <taxon>Volvocaceae</taxon>
        <taxon>Gonium</taxon>
    </lineage>
</organism>
<accession>A0A150FZT4</accession>
<dbReference type="STRING" id="33097.A0A150FZT4"/>
<comment type="caution">
    <text evidence="2">The sequence shown here is derived from an EMBL/GenBank/DDBJ whole genome shotgun (WGS) entry which is preliminary data.</text>
</comment>
<protein>
    <recommendedName>
        <fullName evidence="4">RAP domain-containing protein</fullName>
    </recommendedName>
</protein>
<feature type="compositionally biased region" description="Low complexity" evidence="1">
    <location>
        <begin position="609"/>
        <end position="622"/>
    </location>
</feature>
<evidence type="ECO:0008006" key="4">
    <source>
        <dbReference type="Google" id="ProtNLM"/>
    </source>
</evidence>
<proteinExistence type="predicted"/>
<feature type="region of interest" description="Disordered" evidence="1">
    <location>
        <begin position="432"/>
        <end position="501"/>
    </location>
</feature>
<reference evidence="3" key="1">
    <citation type="journal article" date="2016" name="Nat. Commun.">
        <title>The Gonium pectorale genome demonstrates co-option of cell cycle regulation during the evolution of multicellularity.</title>
        <authorList>
            <person name="Hanschen E.R."/>
            <person name="Marriage T.N."/>
            <person name="Ferris P.J."/>
            <person name="Hamaji T."/>
            <person name="Toyoda A."/>
            <person name="Fujiyama A."/>
            <person name="Neme R."/>
            <person name="Noguchi H."/>
            <person name="Minakuchi Y."/>
            <person name="Suzuki M."/>
            <person name="Kawai-Toyooka H."/>
            <person name="Smith D.R."/>
            <person name="Sparks H."/>
            <person name="Anderson J."/>
            <person name="Bakaric R."/>
            <person name="Luria V."/>
            <person name="Karger A."/>
            <person name="Kirschner M.W."/>
            <person name="Durand P.M."/>
            <person name="Michod R.E."/>
            <person name="Nozaki H."/>
            <person name="Olson B.J."/>
        </authorList>
    </citation>
    <scope>NUCLEOTIDE SEQUENCE [LARGE SCALE GENOMIC DNA]</scope>
    <source>
        <strain evidence="3">NIES-2863</strain>
    </source>
</reference>
<evidence type="ECO:0000256" key="1">
    <source>
        <dbReference type="SAM" id="MobiDB-lite"/>
    </source>
</evidence>
<dbReference type="AlphaFoldDB" id="A0A150FZT4"/>
<feature type="compositionally biased region" description="Gly residues" evidence="1">
    <location>
        <begin position="477"/>
        <end position="498"/>
    </location>
</feature>
<keyword evidence="3" id="KW-1185">Reference proteome</keyword>
<evidence type="ECO:0000313" key="2">
    <source>
        <dbReference type="EMBL" id="KXZ42580.1"/>
    </source>
</evidence>
<dbReference type="EMBL" id="LSYV01000132">
    <property type="protein sequence ID" value="KXZ42580.1"/>
    <property type="molecule type" value="Genomic_DNA"/>
</dbReference>
<gene>
    <name evidence="2" type="ORF">GPECTOR_132g592</name>
</gene>
<dbReference type="Proteomes" id="UP000075714">
    <property type="component" value="Unassembled WGS sequence"/>
</dbReference>
<feature type="compositionally biased region" description="Basic residues" evidence="1">
    <location>
        <begin position="629"/>
        <end position="638"/>
    </location>
</feature>
<evidence type="ECO:0000313" key="3">
    <source>
        <dbReference type="Proteomes" id="UP000075714"/>
    </source>
</evidence>
<dbReference type="OrthoDB" id="550277at2759"/>
<name>A0A150FZT4_GONPE</name>
<feature type="region of interest" description="Disordered" evidence="1">
    <location>
        <begin position="609"/>
        <end position="638"/>
    </location>
</feature>